<organism evidence="1 2">
    <name type="scientific">Sphingomonas changnyeongensis</name>
    <dbReference type="NCBI Taxonomy" id="2698679"/>
    <lineage>
        <taxon>Bacteria</taxon>
        <taxon>Pseudomonadati</taxon>
        <taxon>Pseudomonadota</taxon>
        <taxon>Alphaproteobacteria</taxon>
        <taxon>Sphingomonadales</taxon>
        <taxon>Sphingomonadaceae</taxon>
        <taxon>Sphingomonas</taxon>
    </lineage>
</organism>
<dbReference type="AlphaFoldDB" id="A0A7Z2NX10"/>
<reference evidence="1 2" key="1">
    <citation type="submission" date="2020-01" db="EMBL/GenBank/DDBJ databases">
        <title>Sphingomonas sp. C33 whole genome sequece.</title>
        <authorList>
            <person name="Park C."/>
        </authorList>
    </citation>
    <scope>NUCLEOTIDE SEQUENCE [LARGE SCALE GENOMIC DNA]</scope>
    <source>
        <strain evidence="1 2">C33</strain>
    </source>
</reference>
<proteinExistence type="predicted"/>
<keyword evidence="2" id="KW-1185">Reference proteome</keyword>
<dbReference type="KEGG" id="schy:GVO57_12015"/>
<gene>
    <name evidence="1" type="ORF">GVO57_12015</name>
</gene>
<name>A0A7Z2NX10_9SPHN</name>
<dbReference type="EMBL" id="CP047895">
    <property type="protein sequence ID" value="QHL91403.1"/>
    <property type="molecule type" value="Genomic_DNA"/>
</dbReference>
<evidence type="ECO:0000313" key="2">
    <source>
        <dbReference type="Proteomes" id="UP000464468"/>
    </source>
</evidence>
<dbReference type="RefSeq" id="WP_160593333.1">
    <property type="nucleotide sequence ID" value="NZ_CP047895.1"/>
</dbReference>
<evidence type="ECO:0000313" key="1">
    <source>
        <dbReference type="EMBL" id="QHL91403.1"/>
    </source>
</evidence>
<sequence>MWVSALLDHSESLRAQALRCRALAAGLKTQDEIQLLMQMADEYEAEAANWEARALSRSSSDSTEG</sequence>
<protein>
    <submittedName>
        <fullName evidence="1">Uncharacterized protein</fullName>
    </submittedName>
</protein>
<accession>A0A7Z2NX10</accession>
<dbReference type="Proteomes" id="UP000464468">
    <property type="component" value="Chromosome"/>
</dbReference>